<feature type="compositionally biased region" description="Low complexity" evidence="2">
    <location>
        <begin position="183"/>
        <end position="194"/>
    </location>
</feature>
<proteinExistence type="predicted"/>
<reference evidence="3 4" key="1">
    <citation type="submission" date="2019-10" db="EMBL/GenBank/DDBJ databases">
        <title>Assembly and Annotation for the nematode Trichostrongylus colubriformis.</title>
        <authorList>
            <person name="Martin J."/>
        </authorList>
    </citation>
    <scope>NUCLEOTIDE SEQUENCE [LARGE SCALE GENOMIC DNA]</scope>
    <source>
        <strain evidence="3">G859</strain>
        <tissue evidence="3">Whole worm</tissue>
    </source>
</reference>
<organism evidence="3 4">
    <name type="scientific">Trichostrongylus colubriformis</name>
    <name type="common">Black scour worm</name>
    <dbReference type="NCBI Taxonomy" id="6319"/>
    <lineage>
        <taxon>Eukaryota</taxon>
        <taxon>Metazoa</taxon>
        <taxon>Ecdysozoa</taxon>
        <taxon>Nematoda</taxon>
        <taxon>Chromadorea</taxon>
        <taxon>Rhabditida</taxon>
        <taxon>Rhabditina</taxon>
        <taxon>Rhabditomorpha</taxon>
        <taxon>Strongyloidea</taxon>
        <taxon>Trichostrongylidae</taxon>
        <taxon>Trichostrongylus</taxon>
    </lineage>
</organism>
<sequence>MTDRESQSGESSDQSQQHSDRRASFSGHANIHHVSGEPHLPQQTSSFLPQYLIIPQRSSPFGSDRLINPYHWSQDFLQYIGDNQSSWGRHQSNAPPDDSHQQPSTVHNDQQSNKAYDDSNKRCSRNLGISLDVKVHIIEGNELSSPTTSGTVERASPVALHEFPNASETTPAGRSFSAEEDLSSSPENASGESSYFTPDELNAIEGVTGDLSIDTPEHSVEYEPSTSAGIICNNEEVILRSIENIETDTNCESTSLVPIVPGNYHEELGINRTRLVCGLERAFVQLATNGRFEFRKVGSSEDVKTYTCQYSIHTRNSKTLYLVEPIRGDVSCYYDEDYSFSKLESTCREPFVRQGGVCPAFLAVIPKESGAIVKICDWHLHGAEIPKNTLDIMARLVLLEHWTAPLIHKLIQALEKSPGSSEEVNERIKKLSLRQVEILCQYVRSIYRFRRNPLKQAHNGLNSMEQCCLQNHEAEMKQKEEEIVDDDIIEVFPGPK</sequence>
<protein>
    <submittedName>
        <fullName evidence="3">Uncharacterized protein</fullName>
    </submittedName>
</protein>
<evidence type="ECO:0000256" key="2">
    <source>
        <dbReference type="SAM" id="MobiDB-lite"/>
    </source>
</evidence>
<dbReference type="EMBL" id="WIXE01023657">
    <property type="protein sequence ID" value="KAK5966283.1"/>
    <property type="molecule type" value="Genomic_DNA"/>
</dbReference>
<feature type="compositionally biased region" description="Low complexity" evidence="2">
    <location>
        <begin position="8"/>
        <end position="17"/>
    </location>
</feature>
<name>A0AAN8F753_TRICO</name>
<evidence type="ECO:0000313" key="3">
    <source>
        <dbReference type="EMBL" id="KAK5966283.1"/>
    </source>
</evidence>
<evidence type="ECO:0000313" key="4">
    <source>
        <dbReference type="Proteomes" id="UP001331761"/>
    </source>
</evidence>
<feature type="region of interest" description="Disordered" evidence="2">
    <location>
        <begin position="83"/>
        <end position="121"/>
    </location>
</feature>
<feature type="compositionally biased region" description="Polar residues" evidence="2">
    <location>
        <begin position="101"/>
        <end position="114"/>
    </location>
</feature>
<feature type="coiled-coil region" evidence="1">
    <location>
        <begin position="462"/>
        <end position="489"/>
    </location>
</feature>
<dbReference type="AlphaFoldDB" id="A0AAN8F753"/>
<comment type="caution">
    <text evidence="3">The sequence shown here is derived from an EMBL/GenBank/DDBJ whole genome shotgun (WGS) entry which is preliminary data.</text>
</comment>
<keyword evidence="4" id="KW-1185">Reference proteome</keyword>
<evidence type="ECO:0000256" key="1">
    <source>
        <dbReference type="SAM" id="Coils"/>
    </source>
</evidence>
<feature type="region of interest" description="Disordered" evidence="2">
    <location>
        <begin position="1"/>
        <end position="43"/>
    </location>
</feature>
<accession>A0AAN8F753</accession>
<dbReference type="Proteomes" id="UP001331761">
    <property type="component" value="Unassembled WGS sequence"/>
</dbReference>
<gene>
    <name evidence="3" type="ORF">GCK32_001587</name>
</gene>
<keyword evidence="1" id="KW-0175">Coiled coil</keyword>
<feature type="compositionally biased region" description="Polar residues" evidence="2">
    <location>
        <begin position="83"/>
        <end position="94"/>
    </location>
</feature>
<feature type="region of interest" description="Disordered" evidence="2">
    <location>
        <begin position="161"/>
        <end position="195"/>
    </location>
</feature>